<sequence>MCGRCKDYQRTNALLGDLTRYVDRYVLRLDVDWEFARVIGYGLARSRRLVWDPTDYPASDFRPEG</sequence>
<dbReference type="RefSeq" id="WP_165302236.1">
    <property type="nucleotide sequence ID" value="NZ_JAAKZZ010000487.1"/>
</dbReference>
<reference evidence="1 2" key="1">
    <citation type="submission" date="2020-02" db="EMBL/GenBank/DDBJ databases">
        <title>Whole-genome analyses of novel actinobacteria.</title>
        <authorList>
            <person name="Sahin N."/>
            <person name="Tatar D."/>
        </authorList>
    </citation>
    <scope>NUCLEOTIDE SEQUENCE [LARGE SCALE GENOMIC DNA]</scope>
    <source>
        <strain evidence="1 2">SB3404</strain>
    </source>
</reference>
<dbReference type="EMBL" id="JAAKZZ010000487">
    <property type="protein sequence ID" value="NGO72557.1"/>
    <property type="molecule type" value="Genomic_DNA"/>
</dbReference>
<keyword evidence="2" id="KW-1185">Reference proteome</keyword>
<gene>
    <name evidence="1" type="ORF">G5C65_30220</name>
</gene>
<name>A0A6G4X6T2_9ACTN</name>
<comment type="caution">
    <text evidence="1">The sequence shown here is derived from an EMBL/GenBank/DDBJ whole genome shotgun (WGS) entry which is preliminary data.</text>
</comment>
<evidence type="ECO:0000313" key="2">
    <source>
        <dbReference type="Proteomes" id="UP000477722"/>
    </source>
</evidence>
<dbReference type="AlphaFoldDB" id="A0A6G4X6T2"/>
<proteinExistence type="predicted"/>
<dbReference type="Proteomes" id="UP000477722">
    <property type="component" value="Unassembled WGS sequence"/>
</dbReference>
<accession>A0A6G4X6T2</accession>
<protein>
    <submittedName>
        <fullName evidence="1">Uncharacterized protein</fullName>
    </submittedName>
</protein>
<evidence type="ECO:0000313" key="1">
    <source>
        <dbReference type="EMBL" id="NGO72557.1"/>
    </source>
</evidence>
<organism evidence="1 2">
    <name type="scientific">Streptomyces boncukensis</name>
    <dbReference type="NCBI Taxonomy" id="2711219"/>
    <lineage>
        <taxon>Bacteria</taxon>
        <taxon>Bacillati</taxon>
        <taxon>Actinomycetota</taxon>
        <taxon>Actinomycetes</taxon>
        <taxon>Kitasatosporales</taxon>
        <taxon>Streptomycetaceae</taxon>
        <taxon>Streptomyces</taxon>
    </lineage>
</organism>